<dbReference type="Gene3D" id="1.20.1250.20">
    <property type="entry name" value="MFS general substrate transporter like domains"/>
    <property type="match status" value="1"/>
</dbReference>
<protein>
    <submittedName>
        <fullName evidence="8">MFS transporter</fullName>
    </submittedName>
</protein>
<dbReference type="CDD" id="cd06173">
    <property type="entry name" value="MFS_MefA_like"/>
    <property type="match status" value="1"/>
</dbReference>
<keyword evidence="9" id="KW-1185">Reference proteome</keyword>
<feature type="transmembrane region" description="Helical" evidence="6">
    <location>
        <begin position="309"/>
        <end position="331"/>
    </location>
</feature>
<evidence type="ECO:0000256" key="4">
    <source>
        <dbReference type="ARBA" id="ARBA00022989"/>
    </source>
</evidence>
<dbReference type="Pfam" id="PF07690">
    <property type="entry name" value="MFS_1"/>
    <property type="match status" value="1"/>
</dbReference>
<dbReference type="SUPFAM" id="SSF103473">
    <property type="entry name" value="MFS general substrate transporter"/>
    <property type="match status" value="1"/>
</dbReference>
<keyword evidence="3 6" id="KW-0812">Transmembrane</keyword>
<feature type="transmembrane region" description="Helical" evidence="6">
    <location>
        <begin position="108"/>
        <end position="129"/>
    </location>
</feature>
<evidence type="ECO:0000313" key="8">
    <source>
        <dbReference type="EMBL" id="QIS09865.1"/>
    </source>
</evidence>
<dbReference type="InterPro" id="IPR011701">
    <property type="entry name" value="MFS"/>
</dbReference>
<reference evidence="8 9" key="1">
    <citation type="journal article" date="2019" name="ACS Chem. Biol.">
        <title>Identification and Mobilization of a Cryptic Antibiotic Biosynthesis Gene Locus from a Human-Pathogenic Nocardia Isolate.</title>
        <authorList>
            <person name="Herisse M."/>
            <person name="Ishida K."/>
            <person name="Porter J.L."/>
            <person name="Howden B."/>
            <person name="Hertweck C."/>
            <person name="Stinear T.P."/>
            <person name="Pidot S.J."/>
        </authorList>
    </citation>
    <scope>NUCLEOTIDE SEQUENCE [LARGE SCALE GENOMIC DNA]</scope>
    <source>
        <strain evidence="8 9">AUSMDU00012717</strain>
    </source>
</reference>
<dbReference type="InterPro" id="IPR020846">
    <property type="entry name" value="MFS_dom"/>
</dbReference>
<feature type="transmembrane region" description="Helical" evidence="6">
    <location>
        <begin position="282"/>
        <end position="303"/>
    </location>
</feature>
<dbReference type="GO" id="GO:0005886">
    <property type="term" value="C:plasma membrane"/>
    <property type="evidence" value="ECO:0007669"/>
    <property type="project" value="UniProtKB-SubCell"/>
</dbReference>
<feature type="domain" description="Major facilitator superfamily (MFS) profile" evidence="7">
    <location>
        <begin position="278"/>
        <end position="478"/>
    </location>
</feature>
<evidence type="ECO:0000256" key="3">
    <source>
        <dbReference type="ARBA" id="ARBA00022692"/>
    </source>
</evidence>
<accession>A0A6G9Y9B8</accession>
<dbReference type="PROSITE" id="PS50850">
    <property type="entry name" value="MFS"/>
    <property type="match status" value="1"/>
</dbReference>
<organism evidence="8 9">
    <name type="scientific">Nocardia arthritidis</name>
    <dbReference type="NCBI Taxonomy" id="228602"/>
    <lineage>
        <taxon>Bacteria</taxon>
        <taxon>Bacillati</taxon>
        <taxon>Actinomycetota</taxon>
        <taxon>Actinomycetes</taxon>
        <taxon>Mycobacteriales</taxon>
        <taxon>Nocardiaceae</taxon>
        <taxon>Nocardia</taxon>
    </lineage>
</organism>
<feature type="transmembrane region" description="Helical" evidence="6">
    <location>
        <begin position="367"/>
        <end position="389"/>
    </location>
</feature>
<gene>
    <name evidence="8" type="ORF">F5544_09825</name>
</gene>
<feature type="transmembrane region" description="Helical" evidence="6">
    <location>
        <begin position="410"/>
        <end position="433"/>
    </location>
</feature>
<evidence type="ECO:0000256" key="1">
    <source>
        <dbReference type="ARBA" id="ARBA00004651"/>
    </source>
</evidence>
<keyword evidence="5 6" id="KW-0472">Membrane</keyword>
<proteinExistence type="predicted"/>
<feature type="transmembrane region" description="Helical" evidence="6">
    <location>
        <begin position="343"/>
        <end position="361"/>
    </location>
</feature>
<feature type="transmembrane region" description="Helical" evidence="6">
    <location>
        <begin position="166"/>
        <end position="193"/>
    </location>
</feature>
<feature type="transmembrane region" description="Helical" evidence="6">
    <location>
        <begin position="439"/>
        <end position="458"/>
    </location>
</feature>
<dbReference type="PANTHER" id="PTHR23513:SF6">
    <property type="entry name" value="MAJOR FACILITATOR SUPERFAMILY ASSOCIATED DOMAIN-CONTAINING PROTEIN"/>
    <property type="match status" value="1"/>
</dbReference>
<evidence type="ECO:0000256" key="6">
    <source>
        <dbReference type="SAM" id="Phobius"/>
    </source>
</evidence>
<feature type="transmembrane region" description="Helical" evidence="6">
    <location>
        <begin position="141"/>
        <end position="160"/>
    </location>
</feature>
<dbReference type="EMBL" id="CP046172">
    <property type="protein sequence ID" value="QIS09865.1"/>
    <property type="molecule type" value="Genomic_DNA"/>
</dbReference>
<dbReference type="PANTHER" id="PTHR23513">
    <property type="entry name" value="INTEGRAL MEMBRANE EFFLUX PROTEIN-RELATED"/>
    <property type="match status" value="1"/>
</dbReference>
<sequence>MSRNSVWTKSLPRATDVSYLQIDRGALSMGWSRFARANRSLRTEEWGIGRQGGLRARLWSMTPPLLQQTSFRRFWTAQTISYFGDQITFVALPLTAVLALHANAAQVGLLSAAGSLPSLIFALHAGAFVDQFGRRRKMMILADLLRAALLLTVPITYWLGQLTIQHLYIVAFLTGSLAVVFGICANSLFVALVPRDDFVRGNSLVKGSYYLSWVAGPTAGGALIQAVSGPISILCDVVSFIGSALLLRSISPEEPPRIKAGRGHLSEGFLFIRRASALLAKFFIDASLNFFYTIYFTLLFLFAAKELRLSALAIGLVLAAGAVGAVVGSALTTRVSLRIGVGPAFLVGSFIYPGALVLAPIAGGPQWLAAGLLVIAEFTSGVGLMICDISGSSIQQALTPDRLRGRVQGAFMLFNNGFRPFGALLGGALGTWLGLRPTLWVASIGGVLSVMLILPSSIRRMRTLPEEADFPVVDSADA</sequence>
<dbReference type="InterPro" id="IPR036259">
    <property type="entry name" value="MFS_trans_sf"/>
</dbReference>
<evidence type="ECO:0000256" key="2">
    <source>
        <dbReference type="ARBA" id="ARBA00022475"/>
    </source>
</evidence>
<keyword evidence="4 6" id="KW-1133">Transmembrane helix</keyword>
<evidence type="ECO:0000313" key="9">
    <source>
        <dbReference type="Proteomes" id="UP000503540"/>
    </source>
</evidence>
<dbReference type="Proteomes" id="UP000503540">
    <property type="component" value="Chromosome"/>
</dbReference>
<dbReference type="KEGG" id="nah:F5544_09825"/>
<evidence type="ECO:0000259" key="7">
    <source>
        <dbReference type="PROSITE" id="PS50850"/>
    </source>
</evidence>
<keyword evidence="2" id="KW-1003">Cell membrane</keyword>
<name>A0A6G9Y9B8_9NOCA</name>
<dbReference type="GO" id="GO:0022857">
    <property type="term" value="F:transmembrane transporter activity"/>
    <property type="evidence" value="ECO:0007669"/>
    <property type="project" value="InterPro"/>
</dbReference>
<comment type="subcellular location">
    <subcellularLocation>
        <location evidence="1">Cell membrane</location>
        <topology evidence="1">Multi-pass membrane protein</topology>
    </subcellularLocation>
</comment>
<dbReference type="AlphaFoldDB" id="A0A6G9Y9B8"/>
<feature type="transmembrane region" description="Helical" evidence="6">
    <location>
        <begin position="82"/>
        <end position="102"/>
    </location>
</feature>
<evidence type="ECO:0000256" key="5">
    <source>
        <dbReference type="ARBA" id="ARBA00023136"/>
    </source>
</evidence>